<reference evidence="1" key="1">
    <citation type="journal article" date="2014" name="Front. Microbiol.">
        <title>High frequency of phylogenetically diverse reductive dehalogenase-homologous genes in deep subseafloor sedimentary metagenomes.</title>
        <authorList>
            <person name="Kawai M."/>
            <person name="Futagami T."/>
            <person name="Toyoda A."/>
            <person name="Takaki Y."/>
            <person name="Nishi S."/>
            <person name="Hori S."/>
            <person name="Arai W."/>
            <person name="Tsubouchi T."/>
            <person name="Morono Y."/>
            <person name="Uchiyama I."/>
            <person name="Ito T."/>
            <person name="Fujiyama A."/>
            <person name="Inagaki F."/>
            <person name="Takami H."/>
        </authorList>
    </citation>
    <scope>NUCLEOTIDE SEQUENCE</scope>
    <source>
        <strain evidence="1">Expedition CK06-06</strain>
    </source>
</reference>
<evidence type="ECO:0000313" key="1">
    <source>
        <dbReference type="EMBL" id="GAJ12480.1"/>
    </source>
</evidence>
<organism evidence="1">
    <name type="scientific">marine sediment metagenome</name>
    <dbReference type="NCBI Taxonomy" id="412755"/>
    <lineage>
        <taxon>unclassified sequences</taxon>
        <taxon>metagenomes</taxon>
        <taxon>ecological metagenomes</taxon>
    </lineage>
</organism>
<proteinExistence type="predicted"/>
<dbReference type="Pfam" id="PF14460">
    <property type="entry name" value="Prok-E2_D"/>
    <property type="match status" value="1"/>
</dbReference>
<accession>X1VS53</accession>
<name>X1VS53_9ZZZZ</name>
<feature type="non-terminal residue" evidence="1">
    <location>
        <position position="1"/>
    </location>
</feature>
<dbReference type="AlphaFoldDB" id="X1VS53"/>
<comment type="caution">
    <text evidence="1">The sequence shown here is derived from an EMBL/GenBank/DDBJ whole genome shotgun (WGS) entry which is preliminary data.</text>
</comment>
<dbReference type="EMBL" id="BARW01027079">
    <property type="protein sequence ID" value="GAJ12480.1"/>
    <property type="molecule type" value="Genomic_DNA"/>
</dbReference>
<gene>
    <name evidence="1" type="ORF">S12H4_44020</name>
</gene>
<sequence>VVLSFYDAEVVTTKVVSAMDVAHALANDLAFGTGLLPPSTLWWRNTRGGPVYAIYVEPKVWKVALEFSVKAPPRRFTLPMPGLIFLCSPGREPWVYAVKKKPTKETDTVYNAPLCNLHGDGRSCAGTHRYSTRVADTVHSFFTSFFTATATLRNRSKKYPENITHLWEFLDNKKRFPVEDLVRIGTIGDLMNMEMR</sequence>
<dbReference type="InterPro" id="IPR032787">
    <property type="entry name" value="Prok-E2_D"/>
</dbReference>
<protein>
    <submittedName>
        <fullName evidence="1">Uncharacterized protein</fullName>
    </submittedName>
</protein>